<evidence type="ECO:0000259" key="1">
    <source>
        <dbReference type="Pfam" id="PF00899"/>
    </source>
</evidence>
<name>A0ABW8PZR2_9GAMM</name>
<dbReference type="EMBL" id="JBANFI010000005">
    <property type="protein sequence ID" value="MFK7161336.1"/>
    <property type="molecule type" value="Genomic_DNA"/>
</dbReference>
<dbReference type="Pfam" id="PF00899">
    <property type="entry name" value="ThiF"/>
    <property type="match status" value="1"/>
</dbReference>
<dbReference type="SUPFAM" id="SSF69572">
    <property type="entry name" value="Activating enzymes of the ubiquitin-like proteins"/>
    <property type="match status" value="1"/>
</dbReference>
<keyword evidence="2" id="KW-0808">Transferase</keyword>
<dbReference type="InterPro" id="IPR000594">
    <property type="entry name" value="ThiF_NAD_FAD-bd"/>
</dbReference>
<evidence type="ECO:0000313" key="2">
    <source>
        <dbReference type="EMBL" id="MFK7161336.1"/>
    </source>
</evidence>
<reference evidence="2 3" key="1">
    <citation type="submission" date="2024-02" db="EMBL/GenBank/DDBJ databases">
        <title>Marinospirillum sp. MEB 164 isolated from Lonar lake sediment.</title>
        <authorList>
            <person name="Joshi A."/>
            <person name="Thite S."/>
        </authorList>
    </citation>
    <scope>NUCLEOTIDE SEQUENCE [LARGE SCALE GENOMIC DNA]</scope>
    <source>
        <strain evidence="2 3">MEB164</strain>
    </source>
</reference>
<dbReference type="RefSeq" id="WP_405339944.1">
    <property type="nucleotide sequence ID" value="NZ_JBANFI010000005.1"/>
</dbReference>
<keyword evidence="3" id="KW-1185">Reference proteome</keyword>
<keyword evidence="2" id="KW-0548">Nucleotidyltransferase</keyword>
<dbReference type="PANTHER" id="PTHR10953:SF240">
    <property type="entry name" value="SULFUR CARRIER PROTEIN THIS ADENYLYLTRANSFERASE"/>
    <property type="match status" value="1"/>
</dbReference>
<gene>
    <name evidence="2" type="primary">moeB</name>
    <name evidence="2" type="ORF">V6U78_09845</name>
</gene>
<organism evidence="2 3">
    <name type="scientific">Marinospirillum alkalitolerans</name>
    <dbReference type="NCBI Taxonomy" id="3123374"/>
    <lineage>
        <taxon>Bacteria</taxon>
        <taxon>Pseudomonadati</taxon>
        <taxon>Pseudomonadota</taxon>
        <taxon>Gammaproteobacteria</taxon>
        <taxon>Oceanospirillales</taxon>
        <taxon>Oceanospirillaceae</taxon>
        <taxon>Marinospirillum</taxon>
    </lineage>
</organism>
<protein>
    <submittedName>
        <fullName evidence="2">Molybdopterin-synthase adenylyltransferase MoeB</fullName>
    </submittedName>
</protein>
<comment type="caution">
    <text evidence="2">The sequence shown here is derived from an EMBL/GenBank/DDBJ whole genome shotgun (WGS) entry which is preliminary data.</text>
</comment>
<dbReference type="NCBIfam" id="NF004281">
    <property type="entry name" value="PRK05690.1"/>
    <property type="match status" value="1"/>
</dbReference>
<accession>A0ABW8PZR2</accession>
<sequence length="256" mass="27039">MNDEQLLRYSRHILLPELDVLGQQRLLNSRVLIIGAGGLGAPVAMYLAAAGVGTLHLADDDQVDITNLQRQIIHREDQVGQAKVDSAALSLAALSSSTRVITSAQRLTGSALNEAVAAADLVCDCSDRFSTRFAVNRACVEQGRPLVSGAAIRFSGQLLVMDPRQAASPCYACLYDEQAADEELNCSTSGVLGPLVGVIGSLQAVEALKLLAQVGTPSVGRLLTYDALRADWRSLQVVQDPACFCTSAVAASHGNH</sequence>
<dbReference type="Gene3D" id="3.40.50.720">
    <property type="entry name" value="NAD(P)-binding Rossmann-like Domain"/>
    <property type="match status" value="1"/>
</dbReference>
<feature type="domain" description="THIF-type NAD/FAD binding fold" evidence="1">
    <location>
        <begin position="9"/>
        <end position="243"/>
    </location>
</feature>
<dbReference type="GO" id="GO:0016779">
    <property type="term" value="F:nucleotidyltransferase activity"/>
    <property type="evidence" value="ECO:0007669"/>
    <property type="project" value="UniProtKB-KW"/>
</dbReference>
<dbReference type="Proteomes" id="UP001621714">
    <property type="component" value="Unassembled WGS sequence"/>
</dbReference>
<evidence type="ECO:0000313" key="3">
    <source>
        <dbReference type="Proteomes" id="UP001621714"/>
    </source>
</evidence>
<proteinExistence type="predicted"/>
<dbReference type="InterPro" id="IPR045886">
    <property type="entry name" value="ThiF/MoeB/HesA"/>
</dbReference>
<dbReference type="PANTHER" id="PTHR10953">
    <property type="entry name" value="UBIQUITIN-ACTIVATING ENZYME E1"/>
    <property type="match status" value="1"/>
</dbReference>
<dbReference type="CDD" id="cd00757">
    <property type="entry name" value="ThiF_MoeB_HesA_family"/>
    <property type="match status" value="1"/>
</dbReference>
<dbReference type="InterPro" id="IPR035985">
    <property type="entry name" value="Ubiquitin-activating_enz"/>
</dbReference>